<feature type="domain" description="AAA+ ATPase" evidence="10">
    <location>
        <begin position="158"/>
        <end position="347"/>
    </location>
</feature>
<keyword evidence="6" id="KW-0653">Protein transport</keyword>
<protein>
    <submittedName>
        <fullName evidence="11">Flagellum-specific ATP synthase FliI</fullName>
    </submittedName>
</protein>
<dbReference type="GO" id="GO:0016887">
    <property type="term" value="F:ATP hydrolysis activity"/>
    <property type="evidence" value="ECO:0007669"/>
    <property type="project" value="InterPro"/>
</dbReference>
<dbReference type="CDD" id="cd01136">
    <property type="entry name" value="ATPase_flagellum-secretory_path_III"/>
    <property type="match status" value="1"/>
</dbReference>
<keyword evidence="7" id="KW-1278">Translocase</keyword>
<evidence type="ECO:0000256" key="4">
    <source>
        <dbReference type="ARBA" id="ARBA00022741"/>
    </source>
</evidence>
<dbReference type="InterPro" id="IPR003593">
    <property type="entry name" value="AAA+_ATPase"/>
</dbReference>
<evidence type="ECO:0000256" key="8">
    <source>
        <dbReference type="ARBA" id="ARBA00034006"/>
    </source>
</evidence>
<gene>
    <name evidence="11" type="ORF">MNBD_PLANCTO03-415</name>
</gene>
<name>A0A3B1DXT2_9ZZZZ</name>
<keyword evidence="4" id="KW-0547">Nucleotide-binding</keyword>
<keyword evidence="5" id="KW-0067">ATP-binding</keyword>
<dbReference type="Pfam" id="PF18269">
    <property type="entry name" value="T3SS_ATPase_C"/>
    <property type="match status" value="1"/>
</dbReference>
<organism evidence="11">
    <name type="scientific">hydrothermal vent metagenome</name>
    <dbReference type="NCBI Taxonomy" id="652676"/>
    <lineage>
        <taxon>unclassified sequences</taxon>
        <taxon>metagenomes</taxon>
        <taxon>ecological metagenomes</taxon>
    </lineage>
</organism>
<dbReference type="FunFam" id="3.40.50.12240:FF:000002">
    <property type="entry name" value="Flagellum-specific ATP synthase FliI"/>
    <property type="match status" value="1"/>
</dbReference>
<evidence type="ECO:0000259" key="10">
    <source>
        <dbReference type="SMART" id="SM00382"/>
    </source>
</evidence>
<comment type="subcellular location">
    <subcellularLocation>
        <location evidence="1">Cytoplasm</location>
    </subcellularLocation>
</comment>
<dbReference type="Gene3D" id="3.40.50.12240">
    <property type="match status" value="1"/>
</dbReference>
<evidence type="ECO:0000256" key="6">
    <source>
        <dbReference type="ARBA" id="ARBA00022927"/>
    </source>
</evidence>
<dbReference type="GO" id="GO:0046933">
    <property type="term" value="F:proton-transporting ATP synthase activity, rotational mechanism"/>
    <property type="evidence" value="ECO:0007669"/>
    <property type="project" value="TreeGrafter"/>
</dbReference>
<comment type="catalytic activity">
    <reaction evidence="8">
        <text>ATP + H2O + cellular proteinSide 1 = ADP + phosphate + cellular proteinSide 2.</text>
        <dbReference type="EC" id="7.4.2.8"/>
    </reaction>
</comment>
<keyword evidence="3" id="KW-0963">Cytoplasm</keyword>
<sequence length="471" mass="49840">MSLFASELEIVRRALPQRVCGVVAAIRGLTVLVESLPLPIGSLVSVEPGRGGGVSMLGEVVGFSSDQAVVMLFGQSMGLSAGDRVVGEQISQSVGVSRLMLGRCVDGLGRPIDGLGPIAEREPRAINPEPIRALRRRPIREALVTGVRAIDMMTTLGRGQRLGIFAGPGVGKSSLLGQIARDTEADVNVIALVGERGREARDFLEDALGEEGLQRSVVVIATGDESPLLRVRAAKVACTVAEYFRDQGRDVLLMMDSVTRFAHAQRQIGLSIGEPPATKGYTPSVFAQLPLLLERAGAIEPDADGRGGGTVTGLYTILVEGDDLTGDPISDAARGILDGHVILSRKLAQAGHFPAIDVLDSVSRVADDVTGAAQVAARRQLVRLLAKYREIEELVQIGAYARGSDPDADVAIEFHEEINNLLRQGREEREPFASAGERMLDIAVRAGAMLDRTGTQRMGGATPPSGGRKAG</sequence>
<dbReference type="SUPFAM" id="SSF52540">
    <property type="entry name" value="P-loop containing nucleoside triphosphate hydrolases"/>
    <property type="match status" value="1"/>
</dbReference>
<dbReference type="AlphaFoldDB" id="A0A3B1DXT2"/>
<evidence type="ECO:0000256" key="2">
    <source>
        <dbReference type="ARBA" id="ARBA00022448"/>
    </source>
</evidence>
<dbReference type="GO" id="GO:0030257">
    <property type="term" value="C:type III protein secretion system complex"/>
    <property type="evidence" value="ECO:0007669"/>
    <property type="project" value="InterPro"/>
</dbReference>
<dbReference type="EMBL" id="UOGK01000504">
    <property type="protein sequence ID" value="VAX41204.1"/>
    <property type="molecule type" value="Genomic_DNA"/>
</dbReference>
<dbReference type="InterPro" id="IPR020003">
    <property type="entry name" value="ATPase_a/bsu_AS"/>
</dbReference>
<dbReference type="GO" id="GO:0008564">
    <property type="term" value="F:protein-exporting ATPase activity"/>
    <property type="evidence" value="ECO:0007669"/>
    <property type="project" value="UniProtKB-EC"/>
</dbReference>
<proteinExistence type="predicted"/>
<evidence type="ECO:0000256" key="9">
    <source>
        <dbReference type="SAM" id="MobiDB-lite"/>
    </source>
</evidence>
<dbReference type="NCBIfam" id="TIGR01026">
    <property type="entry name" value="fliI_yscN"/>
    <property type="match status" value="1"/>
</dbReference>
<evidence type="ECO:0000256" key="3">
    <source>
        <dbReference type="ARBA" id="ARBA00022490"/>
    </source>
</evidence>
<dbReference type="GO" id="GO:0005524">
    <property type="term" value="F:ATP binding"/>
    <property type="evidence" value="ECO:0007669"/>
    <property type="project" value="UniProtKB-KW"/>
</dbReference>
<dbReference type="PROSITE" id="PS00152">
    <property type="entry name" value="ATPASE_ALPHA_BETA"/>
    <property type="match status" value="1"/>
</dbReference>
<dbReference type="InterPro" id="IPR000194">
    <property type="entry name" value="ATPase_F1/V1/A1_a/bsu_nucl-bd"/>
</dbReference>
<dbReference type="InterPro" id="IPR040627">
    <property type="entry name" value="T3SS_ATPase_C"/>
</dbReference>
<dbReference type="InterPro" id="IPR050053">
    <property type="entry name" value="ATPase_alpha/beta_chains"/>
</dbReference>
<dbReference type="InterPro" id="IPR005714">
    <property type="entry name" value="ATPase_T3SS_FliI/YscN"/>
</dbReference>
<dbReference type="PANTHER" id="PTHR15184">
    <property type="entry name" value="ATP SYNTHASE"/>
    <property type="match status" value="1"/>
</dbReference>
<dbReference type="SMART" id="SM00382">
    <property type="entry name" value="AAA"/>
    <property type="match status" value="1"/>
</dbReference>
<reference evidence="11" key="1">
    <citation type="submission" date="2018-06" db="EMBL/GenBank/DDBJ databases">
        <authorList>
            <person name="Zhirakovskaya E."/>
        </authorList>
    </citation>
    <scope>NUCLEOTIDE SEQUENCE</scope>
</reference>
<evidence type="ECO:0000256" key="5">
    <source>
        <dbReference type="ARBA" id="ARBA00022840"/>
    </source>
</evidence>
<dbReference type="GO" id="GO:0005737">
    <property type="term" value="C:cytoplasm"/>
    <property type="evidence" value="ECO:0007669"/>
    <property type="project" value="UniProtKB-SubCell"/>
</dbReference>
<feature type="region of interest" description="Disordered" evidence="9">
    <location>
        <begin position="452"/>
        <end position="471"/>
    </location>
</feature>
<dbReference type="GO" id="GO:0030254">
    <property type="term" value="P:protein secretion by the type III secretion system"/>
    <property type="evidence" value="ECO:0007669"/>
    <property type="project" value="InterPro"/>
</dbReference>
<evidence type="ECO:0000256" key="7">
    <source>
        <dbReference type="ARBA" id="ARBA00022967"/>
    </source>
</evidence>
<evidence type="ECO:0000256" key="1">
    <source>
        <dbReference type="ARBA" id="ARBA00004496"/>
    </source>
</evidence>
<evidence type="ECO:0000313" key="11">
    <source>
        <dbReference type="EMBL" id="VAX41204.1"/>
    </source>
</evidence>
<dbReference type="InterPro" id="IPR027417">
    <property type="entry name" value="P-loop_NTPase"/>
</dbReference>
<accession>A0A3B1DXT2</accession>
<keyword evidence="2" id="KW-0813">Transport</keyword>
<dbReference type="PANTHER" id="PTHR15184:SF9">
    <property type="entry name" value="SPI-1 TYPE 3 SECRETION SYSTEM ATPASE"/>
    <property type="match status" value="1"/>
</dbReference>
<dbReference type="Pfam" id="PF00006">
    <property type="entry name" value="ATP-synt_ab"/>
    <property type="match status" value="1"/>
</dbReference>